<protein>
    <submittedName>
        <fullName evidence="3">Bestrophin homolog</fullName>
    </submittedName>
</protein>
<reference evidence="3" key="2">
    <citation type="submission" date="2019-09" db="UniProtKB">
        <authorList>
            <consortium name="WormBaseParasite"/>
        </authorList>
    </citation>
    <scope>IDENTIFICATION</scope>
</reference>
<evidence type="ECO:0000313" key="3">
    <source>
        <dbReference type="WBParaSite" id="HPBE_0001730101-mRNA-1"/>
    </source>
</evidence>
<dbReference type="OrthoDB" id="5851633at2759"/>
<accession>A0A183G6H2</accession>
<proteinExistence type="predicted"/>
<dbReference type="AlphaFoldDB" id="A0A183G6H2"/>
<accession>A0A3P8BFR7</accession>
<reference evidence="1 2" key="1">
    <citation type="submission" date="2018-11" db="EMBL/GenBank/DDBJ databases">
        <authorList>
            <consortium name="Pathogen Informatics"/>
        </authorList>
    </citation>
    <scope>NUCLEOTIDE SEQUENCE [LARGE SCALE GENOMIC DNA]</scope>
</reference>
<evidence type="ECO:0000313" key="1">
    <source>
        <dbReference type="EMBL" id="VDP08498.1"/>
    </source>
</evidence>
<organism evidence="2 3">
    <name type="scientific">Heligmosomoides polygyrus</name>
    <name type="common">Parasitic roundworm</name>
    <dbReference type="NCBI Taxonomy" id="6339"/>
    <lineage>
        <taxon>Eukaryota</taxon>
        <taxon>Metazoa</taxon>
        <taxon>Ecdysozoa</taxon>
        <taxon>Nematoda</taxon>
        <taxon>Chromadorea</taxon>
        <taxon>Rhabditida</taxon>
        <taxon>Rhabditina</taxon>
        <taxon>Rhabditomorpha</taxon>
        <taxon>Strongyloidea</taxon>
        <taxon>Heligmosomidae</taxon>
        <taxon>Heligmosomoides</taxon>
    </lineage>
</organism>
<dbReference type="Proteomes" id="UP000050761">
    <property type="component" value="Unassembled WGS sequence"/>
</dbReference>
<name>A0A183G6H2_HELPZ</name>
<gene>
    <name evidence="1" type="ORF">HPBE_LOCUS17300</name>
</gene>
<dbReference type="WBParaSite" id="HPBE_0001730101-mRNA-1">
    <property type="protein sequence ID" value="HPBE_0001730101-mRNA-1"/>
    <property type="gene ID" value="HPBE_0001730101"/>
</dbReference>
<evidence type="ECO:0000313" key="2">
    <source>
        <dbReference type="Proteomes" id="UP000050761"/>
    </source>
</evidence>
<sequence length="106" mass="12244">MHHRKQRTVASGATTVTAVKPPRSDFSGDAMARLRFLKKPLCLQYMISSQCAKRHQFYKSRPKEQSLLVSIVVGLVRLMCWLDSFVRNELWHFITAPAVELDARWV</sequence>
<dbReference type="EMBL" id="UZAH01029924">
    <property type="protein sequence ID" value="VDP08498.1"/>
    <property type="molecule type" value="Genomic_DNA"/>
</dbReference>
<keyword evidence="2" id="KW-1185">Reference proteome</keyword>